<evidence type="ECO:0000313" key="2">
    <source>
        <dbReference type="Proteomes" id="UP001054945"/>
    </source>
</evidence>
<comment type="caution">
    <text evidence="1">The sequence shown here is derived from an EMBL/GenBank/DDBJ whole genome shotgun (WGS) entry which is preliminary data.</text>
</comment>
<organism evidence="1 2">
    <name type="scientific">Caerostris extrusa</name>
    <name type="common">Bark spider</name>
    <name type="synonym">Caerostris bankana</name>
    <dbReference type="NCBI Taxonomy" id="172846"/>
    <lineage>
        <taxon>Eukaryota</taxon>
        <taxon>Metazoa</taxon>
        <taxon>Ecdysozoa</taxon>
        <taxon>Arthropoda</taxon>
        <taxon>Chelicerata</taxon>
        <taxon>Arachnida</taxon>
        <taxon>Araneae</taxon>
        <taxon>Araneomorphae</taxon>
        <taxon>Entelegynae</taxon>
        <taxon>Araneoidea</taxon>
        <taxon>Araneidae</taxon>
        <taxon>Caerostris</taxon>
    </lineage>
</organism>
<protein>
    <submittedName>
        <fullName evidence="1">Uncharacterized protein</fullName>
    </submittedName>
</protein>
<evidence type="ECO:0000313" key="1">
    <source>
        <dbReference type="EMBL" id="GIY30528.1"/>
    </source>
</evidence>
<accession>A0AAV4SFC6</accession>
<dbReference type="EMBL" id="BPLR01009243">
    <property type="protein sequence ID" value="GIY30528.1"/>
    <property type="molecule type" value="Genomic_DNA"/>
</dbReference>
<keyword evidence="2" id="KW-1185">Reference proteome</keyword>
<sequence length="103" mass="11541">MAVARLRYPVPRSLYRLTAGLYLPAFLDGSALNCLQQDTPGLPIRNIAFTICDHNFEQSLMAEELMVGCIRGCNLAYSCIRGIPTRNLLIAASRRERELVDQL</sequence>
<dbReference type="Proteomes" id="UP001054945">
    <property type="component" value="Unassembled WGS sequence"/>
</dbReference>
<proteinExistence type="predicted"/>
<name>A0AAV4SFC6_CAEEX</name>
<dbReference type="AlphaFoldDB" id="A0AAV4SFC6"/>
<gene>
    <name evidence="1" type="ORF">CEXT_299501</name>
</gene>
<reference evidence="1 2" key="1">
    <citation type="submission" date="2021-06" db="EMBL/GenBank/DDBJ databases">
        <title>Caerostris extrusa draft genome.</title>
        <authorList>
            <person name="Kono N."/>
            <person name="Arakawa K."/>
        </authorList>
    </citation>
    <scope>NUCLEOTIDE SEQUENCE [LARGE SCALE GENOMIC DNA]</scope>
</reference>